<keyword evidence="2" id="KW-1185">Reference proteome</keyword>
<dbReference type="AlphaFoldDB" id="A0A4V2G223"/>
<comment type="caution">
    <text evidence="1">The sequence shown here is derived from an EMBL/GenBank/DDBJ whole genome shotgun (WGS) entry which is preliminary data.</text>
</comment>
<dbReference type="OrthoDB" id="583431at2"/>
<gene>
    <name evidence="1" type="ORF">BKA19_1182</name>
</gene>
<dbReference type="Pfam" id="PF19458">
    <property type="entry name" value="DUF5995"/>
    <property type="match status" value="1"/>
</dbReference>
<evidence type="ECO:0000313" key="2">
    <source>
        <dbReference type="Proteomes" id="UP000292507"/>
    </source>
</evidence>
<organism evidence="1 2">
    <name type="scientific">Blastococcus saxobsidens</name>
    <dbReference type="NCBI Taxonomy" id="138336"/>
    <lineage>
        <taxon>Bacteria</taxon>
        <taxon>Bacillati</taxon>
        <taxon>Actinomycetota</taxon>
        <taxon>Actinomycetes</taxon>
        <taxon>Geodermatophilales</taxon>
        <taxon>Geodermatophilaceae</taxon>
        <taxon>Blastococcus</taxon>
    </lineage>
</organism>
<dbReference type="Proteomes" id="UP000292507">
    <property type="component" value="Unassembled WGS sequence"/>
</dbReference>
<reference evidence="1 2" key="1">
    <citation type="submission" date="2019-02" db="EMBL/GenBank/DDBJ databases">
        <title>Sequencing the genomes of 1000 actinobacteria strains.</title>
        <authorList>
            <person name="Klenk H.-P."/>
        </authorList>
    </citation>
    <scope>NUCLEOTIDE SEQUENCE [LARGE SCALE GENOMIC DNA]</scope>
    <source>
        <strain evidence="1 2">DSM 44509</strain>
    </source>
</reference>
<sequence>MSSPVAALVARMSDLLAELEDTGNPARFFLGTYLRTTRAVAAGLDRGLFEDAGWVTRWDVDFAERYLDALAAHRADPGAPPGPWRRAFGADPELRPEGHVLLGMNAHINYDLPQSLLAVIPPEHFTDPAVLDRRHRDHGRIDGVLARRVGAEDAELRRAGGSRTRLDRLLTPANRLAAVTFLRESRRRVWANTGVLQAARLRGPGVYAAGLAELEAASTARIGDLLRPGPVLLRLAVHGFGVSLTRATAPGSGPA</sequence>
<name>A0A4V2G223_9ACTN</name>
<evidence type="ECO:0000313" key="1">
    <source>
        <dbReference type="EMBL" id="RZU31516.1"/>
    </source>
</evidence>
<protein>
    <submittedName>
        <fullName evidence="1">Uncharacterized protein</fullName>
    </submittedName>
</protein>
<accession>A0A4V2G223</accession>
<dbReference type="EMBL" id="SHKV01000001">
    <property type="protein sequence ID" value="RZU31516.1"/>
    <property type="molecule type" value="Genomic_DNA"/>
</dbReference>
<dbReference type="RefSeq" id="WP_104528156.1">
    <property type="nucleotide sequence ID" value="NZ_POQT01000010.1"/>
</dbReference>
<dbReference type="InterPro" id="IPR046037">
    <property type="entry name" value="DUF5995"/>
</dbReference>
<proteinExistence type="predicted"/>